<dbReference type="Pfam" id="PF12770">
    <property type="entry name" value="CHAT"/>
    <property type="match status" value="1"/>
</dbReference>
<gene>
    <name evidence="2" type="ORF">EHYA_10063</name>
</gene>
<dbReference type="InterPro" id="IPR024983">
    <property type="entry name" value="CHAT_dom"/>
</dbReference>
<evidence type="ECO:0000313" key="3">
    <source>
        <dbReference type="Proteomes" id="UP000286931"/>
    </source>
</evidence>
<dbReference type="RefSeq" id="WP_126643780.1">
    <property type="nucleotide sequence ID" value="NZ_BIFH01000060.1"/>
</dbReference>
<accession>A0A401Z637</accession>
<dbReference type="EMBL" id="BIFH01000060">
    <property type="protein sequence ID" value="GCE02286.1"/>
    <property type="molecule type" value="Genomic_DNA"/>
</dbReference>
<dbReference type="Proteomes" id="UP000286931">
    <property type="component" value="Unassembled WGS sequence"/>
</dbReference>
<organism evidence="2 3">
    <name type="scientific">Embleya hyalina</name>
    <dbReference type="NCBI Taxonomy" id="516124"/>
    <lineage>
        <taxon>Bacteria</taxon>
        <taxon>Bacillati</taxon>
        <taxon>Actinomycetota</taxon>
        <taxon>Actinomycetes</taxon>
        <taxon>Kitasatosporales</taxon>
        <taxon>Streptomycetaceae</taxon>
        <taxon>Embleya</taxon>
    </lineage>
</organism>
<sequence length="99" mass="10651">MDDAEPAFLSACSTARPSGRPADEAIHLASAFQLAGYRHVIGTLWRIGDWQPVDVADLIYSAIADGAGVAEAVHGATRRMRDRWPDDPSAWASHIHVGT</sequence>
<evidence type="ECO:0000313" key="2">
    <source>
        <dbReference type="EMBL" id="GCE02286.1"/>
    </source>
</evidence>
<dbReference type="AlphaFoldDB" id="A0A401Z637"/>
<evidence type="ECO:0000259" key="1">
    <source>
        <dbReference type="Pfam" id="PF12770"/>
    </source>
</evidence>
<proteinExistence type="predicted"/>
<protein>
    <submittedName>
        <fullName evidence="2">CHAT domain-containing protein</fullName>
    </submittedName>
</protein>
<keyword evidence="3" id="KW-1185">Reference proteome</keyword>
<comment type="caution">
    <text evidence="2">The sequence shown here is derived from an EMBL/GenBank/DDBJ whole genome shotgun (WGS) entry which is preliminary data.</text>
</comment>
<reference evidence="2 3" key="1">
    <citation type="submission" date="2018-12" db="EMBL/GenBank/DDBJ databases">
        <title>Draft genome sequence of Embleya hyalina NBRC 13850T.</title>
        <authorList>
            <person name="Komaki H."/>
            <person name="Hosoyama A."/>
            <person name="Kimura A."/>
            <person name="Ichikawa N."/>
            <person name="Tamura T."/>
        </authorList>
    </citation>
    <scope>NUCLEOTIDE SEQUENCE [LARGE SCALE GENOMIC DNA]</scope>
    <source>
        <strain evidence="2 3">NBRC 13850</strain>
    </source>
</reference>
<feature type="domain" description="CHAT" evidence="1">
    <location>
        <begin position="4"/>
        <end position="98"/>
    </location>
</feature>
<name>A0A401Z637_9ACTN</name>
<dbReference type="OrthoDB" id="3206999at2"/>